<accession>A0AAD1TM88</accession>
<keyword evidence="2" id="KW-1185">Reference proteome</keyword>
<feature type="non-terminal residue" evidence="1">
    <location>
        <position position="101"/>
    </location>
</feature>
<gene>
    <name evidence="1" type="ORF">PECUL_23A022574</name>
</gene>
<organism evidence="1 2">
    <name type="scientific">Pelobates cultripes</name>
    <name type="common">Western spadefoot toad</name>
    <dbReference type="NCBI Taxonomy" id="61616"/>
    <lineage>
        <taxon>Eukaryota</taxon>
        <taxon>Metazoa</taxon>
        <taxon>Chordata</taxon>
        <taxon>Craniata</taxon>
        <taxon>Vertebrata</taxon>
        <taxon>Euteleostomi</taxon>
        <taxon>Amphibia</taxon>
        <taxon>Batrachia</taxon>
        <taxon>Anura</taxon>
        <taxon>Pelobatoidea</taxon>
        <taxon>Pelobatidae</taxon>
        <taxon>Pelobates</taxon>
    </lineage>
</organism>
<reference evidence="1" key="1">
    <citation type="submission" date="2022-03" db="EMBL/GenBank/DDBJ databases">
        <authorList>
            <person name="Alioto T."/>
            <person name="Alioto T."/>
            <person name="Gomez Garrido J."/>
        </authorList>
    </citation>
    <scope>NUCLEOTIDE SEQUENCE</scope>
</reference>
<dbReference type="AlphaFoldDB" id="A0AAD1TM88"/>
<dbReference type="Proteomes" id="UP001295444">
    <property type="component" value="Chromosome 14"/>
</dbReference>
<evidence type="ECO:0000313" key="1">
    <source>
        <dbReference type="EMBL" id="CAH2329431.1"/>
    </source>
</evidence>
<protein>
    <submittedName>
        <fullName evidence="1">Uncharacterized protein</fullName>
    </submittedName>
</protein>
<name>A0AAD1TM88_PELCU</name>
<evidence type="ECO:0000313" key="2">
    <source>
        <dbReference type="Proteomes" id="UP001295444"/>
    </source>
</evidence>
<dbReference type="EMBL" id="OW240925">
    <property type="protein sequence ID" value="CAH2329431.1"/>
    <property type="molecule type" value="Genomic_DNA"/>
</dbReference>
<sequence>MTTKEIESLDPPTSYKDNLTLIERRALTELSRESNLVIKSSDKGGNIVLMDKNNYIEMCMEHLENTDIYRCLSTDPTIEYLTELRSILETAETEGVISSDE</sequence>
<proteinExistence type="predicted"/>